<dbReference type="GO" id="GO:0005829">
    <property type="term" value="C:cytosol"/>
    <property type="evidence" value="ECO:0007669"/>
    <property type="project" value="TreeGrafter"/>
</dbReference>
<dbReference type="SMART" id="SM01349">
    <property type="entry name" value="TOG"/>
    <property type="match status" value="1"/>
</dbReference>
<dbReference type="Pfam" id="PF25786">
    <property type="entry name" value="HEAT_GCN1_C"/>
    <property type="match status" value="1"/>
</dbReference>
<dbReference type="PANTHER" id="PTHR23346">
    <property type="entry name" value="TRANSLATIONAL ACTIVATOR GCN1-RELATED"/>
    <property type="match status" value="1"/>
</dbReference>
<dbReference type="Pfam" id="PF24984">
    <property type="entry name" value="HEAT_EF3_GNC1"/>
    <property type="match status" value="1"/>
</dbReference>
<feature type="repeat" description="HEAT" evidence="3">
    <location>
        <begin position="1638"/>
        <end position="1673"/>
    </location>
</feature>
<evidence type="ECO:0000259" key="5">
    <source>
        <dbReference type="SMART" id="SM01349"/>
    </source>
</evidence>
<keyword evidence="2" id="KW-0677">Repeat</keyword>
<dbReference type="GO" id="GO:0006417">
    <property type="term" value="P:regulation of translation"/>
    <property type="evidence" value="ECO:0007669"/>
    <property type="project" value="TreeGrafter"/>
</dbReference>
<evidence type="ECO:0000313" key="7">
    <source>
        <dbReference type="Proteomes" id="UP000239649"/>
    </source>
</evidence>
<dbReference type="Pfam" id="PF23271">
    <property type="entry name" value="HEAT_GCN1"/>
    <property type="match status" value="2"/>
</dbReference>
<accession>A0A2P6VNG6</accession>
<dbReference type="Gene3D" id="1.25.10.10">
    <property type="entry name" value="Leucine-rich Repeat Variant"/>
    <property type="match status" value="9"/>
</dbReference>
<dbReference type="Pfam" id="PF02985">
    <property type="entry name" value="HEAT"/>
    <property type="match status" value="1"/>
</dbReference>
<dbReference type="InterPro" id="IPR056810">
    <property type="entry name" value="GNC1-like_N"/>
</dbReference>
<dbReference type="STRING" id="554055.A0A2P6VNG6"/>
<gene>
    <name evidence="6" type="ORF">C2E20_1306</name>
</gene>
<dbReference type="GO" id="GO:0019887">
    <property type="term" value="F:protein kinase regulator activity"/>
    <property type="evidence" value="ECO:0007669"/>
    <property type="project" value="TreeGrafter"/>
</dbReference>
<keyword evidence="7" id="KW-1185">Reference proteome</keyword>
<reference evidence="6 7" key="1">
    <citation type="journal article" date="2018" name="Plant J.">
        <title>Genome sequences of Chlorella sorokiniana UTEX 1602 and Micractinium conductrix SAG 241.80: implications to maltose excretion by a green alga.</title>
        <authorList>
            <person name="Arriola M.B."/>
            <person name="Velmurugan N."/>
            <person name="Zhang Y."/>
            <person name="Plunkett M.H."/>
            <person name="Hondzo H."/>
            <person name="Barney B.M."/>
        </authorList>
    </citation>
    <scope>NUCLEOTIDE SEQUENCE [LARGE SCALE GENOMIC DNA]</scope>
    <source>
        <strain evidence="6 7">SAG 241.80</strain>
    </source>
</reference>
<dbReference type="InterPro" id="IPR000357">
    <property type="entry name" value="HEAT"/>
</dbReference>
<dbReference type="Proteomes" id="UP000239649">
    <property type="component" value="Unassembled WGS sequence"/>
</dbReference>
<dbReference type="InterPro" id="IPR016024">
    <property type="entry name" value="ARM-type_fold"/>
</dbReference>
<protein>
    <submittedName>
        <fullName evidence="6">Translational activator GCN1</fullName>
    </submittedName>
</protein>
<feature type="region of interest" description="Disordered" evidence="4">
    <location>
        <begin position="773"/>
        <end position="837"/>
    </location>
</feature>
<organism evidence="6 7">
    <name type="scientific">Micractinium conductrix</name>
    <dbReference type="NCBI Taxonomy" id="554055"/>
    <lineage>
        <taxon>Eukaryota</taxon>
        <taxon>Viridiplantae</taxon>
        <taxon>Chlorophyta</taxon>
        <taxon>core chlorophytes</taxon>
        <taxon>Trebouxiophyceae</taxon>
        <taxon>Chlorellales</taxon>
        <taxon>Chlorellaceae</taxon>
        <taxon>Chlorella clade</taxon>
        <taxon>Micractinium</taxon>
    </lineage>
</organism>
<dbReference type="GO" id="GO:0034198">
    <property type="term" value="P:cellular response to amino acid starvation"/>
    <property type="evidence" value="ECO:0007669"/>
    <property type="project" value="TreeGrafter"/>
</dbReference>
<feature type="compositionally biased region" description="Pro residues" evidence="4">
    <location>
        <begin position="773"/>
        <end position="786"/>
    </location>
</feature>
<dbReference type="OrthoDB" id="5148094at2759"/>
<dbReference type="InterPro" id="IPR057546">
    <property type="entry name" value="HEAT_GCN1"/>
</dbReference>
<dbReference type="Pfam" id="PF24987">
    <property type="entry name" value="HEAT_EF3_N"/>
    <property type="match status" value="1"/>
</dbReference>
<evidence type="ECO:0000256" key="3">
    <source>
        <dbReference type="PROSITE-ProRule" id="PRU00103"/>
    </source>
</evidence>
<dbReference type="Pfam" id="PF24993">
    <property type="entry name" value="GNC1_N"/>
    <property type="match status" value="1"/>
</dbReference>
<dbReference type="InterPro" id="IPR011989">
    <property type="entry name" value="ARM-like"/>
</dbReference>
<feature type="repeat" description="HEAT" evidence="3">
    <location>
        <begin position="2248"/>
        <end position="2287"/>
    </location>
</feature>
<dbReference type="InterPro" id="IPR034085">
    <property type="entry name" value="TOG"/>
</dbReference>
<comment type="similarity">
    <text evidence="1">Belongs to the GCN1 family.</text>
</comment>
<dbReference type="InterPro" id="IPR021133">
    <property type="entry name" value="HEAT_type_2"/>
</dbReference>
<sequence>MAAEAMEVVLDLGTGDGPAERSAAWQALAAAAADDAGYVADNAAELAAAVVKTLPDYSDAGSRRAVQAAVSAAVSAEPFLKALAGGLVKHEKAKLKAYEAAALAGWGAAILGRLDIDSMKKAVVKLLECEAAFLEVLAAEGEASWAEGEAALAPALRRRAELAAEATALAKAKASGPLARVLLAAAAGEDGGAQAQLVAALLPVYCEKVLSAKERGTPAALACWAALGGAASKEQVTGTLLPTAVRMMKRNAEPAMAAAAPLLAAVSLDLSTHVGELWPALLQQSRHAKEGVRALAAECVAGMSCHVSDSTVTGAQLAAACAVLDGSAEGKIKAAMERASLATLIAALAAAPGRGPSVARVATQAVEFVCRHYKEELSEDVKLALAGALGAWLPRCAGMPEAALARVTESLKEKEALRRGHLRALSAALRSNEEARAQCAPLAAPLGQLVLEGCAKAAARLDGLLALAAAGYIAAADLKADEALAVQKVWASACGADSPLLAPGTASKLASEDASAAAEAAEGMLTQHARHLGGEGGAAAATAARSIVLLLLHGGGAARGAAQAAAAAVAGTSPELANTLVAALQHWASNPAAPEVAAVLGEGALSQARFAAAAVAVAPAAGGVQLTASLASALLLLAHHPTVASPAGGDAAWAPVAAKLGSGVGDVLASDPAEVAAALVSSAASGAACPEAAQQAAACGALRAAMRLAAPAVFPALMDALRPLLDTSAHDALTARETKIYFTSPEKLSFENDDGTIMAEEIFQEQLLSYRPIPPPAQLPDCPEPSGPAAEPAEAAEAAAAAPARGAAAAGKAGPAARGAGGRPAAAGGRGAPGKSNAAAEARVKQLGGEAEVRAKVVGVRDGLSRGLAALAALAAGNPAFTAQQLDALRPLVLPLLRSPFVGGGAAFECCAALAGALPGDLSSQARTIACSLRLVMLTEAEGDAADWQHLARRRCVCGAVSALQAATGGVPSQDGTPVPAALRRALHGPAYMFCFPILRAVMSCPEPTPLHEAALGVVALHVGPGASISKPESFRLLYHVLEIIPAYRDRVQPLLRMLCSSTSAHDLPGFAAALGGLLAGPPHVRGAALQALDHCPAINDGTVPDDDGILAVMWLARCDPSEANAEVAQGLWDEAGCSLPPTFVPALMEHLSSPHADVRDAAALALAEGCEVHDGVAADALARAMQLYERGSANGGAAAGLAARAGAAAALQTLAAYLPAAQLSAALEFLLARGLADAHATIREAMIAAGVAVVDAHGQANSEAMLPLFESYLDKQAGLGGLSESQYDNVRGGAVVFLGTLARHLPPENPKVRSIVGTLLDVLTTPSESVQRGVSDCLPALMQALQSDAAFVGSTVQTLLDRALKGEKYGDRRGAAFGLAGAVRGLGISSLRSLGVMEALKAGVEDKKSEATREGALLSFECLSDRLGRLFEPYIIQILPMLLNCFGDGSQAVRAAADGAARAIMGQLSGQGVKLVLPALLKGVEDKAWRTKQGSIQLLGAMAYCAPKQLGSCLPIVVPRLGEVLADPHPKVASAAKTALNEVGSVIRNPEAAKLVPSLLAAIADPNANNKSCLDTLLATVFVNTIDAPSLALIIPVVHRGLRDRSGDLKKRAARIVGNLCTLVNDPRDMAPYVQLLLPELKSALVDPLPEVRATAAKAMGSLVKDMGEEGLGGIIPWLLIKLRSEASAVERSGAAQGLAEVLAVQGPDQVAQLLPDILAGCRARNAAVREGHLTLFRYLPICMPDDFQKHLPQVLTHILDGLADEAEGVRDAALSAGRIAVELYAQSALPLILPAVEDGILSNNWRIRQSSVELLGDLLFKVAGTTGRIQQDLHNEEEEGISVEAHGAAIIDALGLQKRNHVLASVYMARSDVAYTVRTAALHVWKTVVTNTPKTLGELLPALMAIIIESLADPGEDRRQMAGRCLGELVRKMGDRILSQIIPILRDGMASDQATTRQGVCNGLKEVMENATRMQLADHLADLLQPIQGALCDDDAGVRTAAGGVFNVLFKSGGGSAMDSVIPALLSGLDSEAHSAQALEGLRVVLGVRPQLLSVMVPRLIKPPIHSTNLRALGALAEVAGAAIHSHLPALMPPLLTLASSHPDTSPAAAAAHQAVAAVAMAVQEDGLYLLMQELQRGLEESARRRGAATVVALFCKGSKLDFQEHVPALITTLVPLLTEEDPDTLVACWEALGAVTASIPKEMQPSFVRCLKEAVGTARDKERRKRRGAPLLVPGFCLPKALAPVLPIYLQGVLQGSSAELRELAAEGLGELVEVTGQDALKPYVVQITGPLIRIIGDRFPWQIKAAILRTLGLLIGKAGAGLKPFVPQLQTTFVKCLSDTQKEVRQRAATNLGELTRMSMSMRSDQLVSDLATGARTAEPAVQEAYLTALHGALLSSGDRLTADTISKVGQALAAVTAGAGEDEDLRRAAAAATGAYAKHCSPEELRGALEAGPLAGANGKLPERIGAAQTSAAIAQHAAARLEEAGLLPRFVESIVKAGRDPSADVKAAAARAVGRLLLAQIADGEGAPPPSLPALLSTAMALLGMDQDNEVQRTMLSVLRRVAVASPAALPPVWKDIVPSICAIVQGTAGPTKVAAERSLARVLALDKSIELATAFVPSGGPLARTVLQEGYLRRLSKLPVEEEDDGLLL</sequence>
<feature type="compositionally biased region" description="Low complexity" evidence="4">
    <location>
        <begin position="787"/>
        <end position="827"/>
    </location>
</feature>
<name>A0A2P6VNG6_9CHLO</name>
<dbReference type="PANTHER" id="PTHR23346:SF7">
    <property type="entry name" value="STALLED RIBOSOME SENSOR GCN1"/>
    <property type="match status" value="1"/>
</dbReference>
<proteinExistence type="inferred from homology"/>
<dbReference type="PROSITE" id="PS50077">
    <property type="entry name" value="HEAT_REPEAT"/>
    <property type="match status" value="2"/>
</dbReference>
<evidence type="ECO:0000313" key="6">
    <source>
        <dbReference type="EMBL" id="PSC75595.1"/>
    </source>
</evidence>
<evidence type="ECO:0000256" key="1">
    <source>
        <dbReference type="ARBA" id="ARBA00007366"/>
    </source>
</evidence>
<dbReference type="SUPFAM" id="SSF48371">
    <property type="entry name" value="ARM repeat"/>
    <property type="match status" value="5"/>
</dbReference>
<evidence type="ECO:0000256" key="4">
    <source>
        <dbReference type="SAM" id="MobiDB-lite"/>
    </source>
</evidence>
<feature type="domain" description="TOG" evidence="5">
    <location>
        <begin position="1343"/>
        <end position="1577"/>
    </location>
</feature>
<evidence type="ECO:0000256" key="2">
    <source>
        <dbReference type="ARBA" id="ARBA00022737"/>
    </source>
</evidence>
<comment type="caution">
    <text evidence="6">The sequence shown here is derived from an EMBL/GenBank/DDBJ whole genome shotgun (WGS) entry which is preliminary data.</text>
</comment>
<dbReference type="EMBL" id="LHPF02000002">
    <property type="protein sequence ID" value="PSC75595.1"/>
    <property type="molecule type" value="Genomic_DNA"/>
</dbReference>